<protein>
    <submittedName>
        <fullName evidence="1">HAD family phosphatase</fullName>
    </submittedName>
</protein>
<dbReference type="Gene3D" id="3.40.50.1000">
    <property type="entry name" value="HAD superfamily/HAD-like"/>
    <property type="match status" value="1"/>
</dbReference>
<dbReference type="SUPFAM" id="SSF56784">
    <property type="entry name" value="HAD-like"/>
    <property type="match status" value="1"/>
</dbReference>
<dbReference type="InterPro" id="IPR036412">
    <property type="entry name" value="HAD-like_sf"/>
</dbReference>
<dbReference type="Gene3D" id="1.10.150.240">
    <property type="entry name" value="Putative phosphatase, domain 2"/>
    <property type="match status" value="1"/>
</dbReference>
<dbReference type="EMBL" id="JACOQL010000003">
    <property type="protein sequence ID" value="MBC9246955.1"/>
    <property type="molecule type" value="Genomic_DNA"/>
</dbReference>
<sequence>MKHIVFDLGQVLINWFPEEAFQQQFDDPAALQEWFQQIDFNGWNRKQDGGRSFAAGLAAAREQHGALAAPLEGYLDRFGLTILQPVAETWQIAENLKSAGHDLYAITNWAAETWPQALRQYPRLNGLFTDIVVSGIEALLKPEAAIYLTLCQRNNLRPEDCLFIDDSLANVQGARKIGMDAIHFTSAAELRSELAVRGIG</sequence>
<gene>
    <name evidence="1" type="ORF">H4P12_09545</name>
</gene>
<evidence type="ECO:0000313" key="2">
    <source>
        <dbReference type="Proteomes" id="UP000608594"/>
    </source>
</evidence>
<dbReference type="Proteomes" id="UP000608594">
    <property type="component" value="Unassembled WGS sequence"/>
</dbReference>
<dbReference type="Pfam" id="PF00702">
    <property type="entry name" value="Hydrolase"/>
    <property type="match status" value="1"/>
</dbReference>
<dbReference type="PANTHER" id="PTHR43611:SF3">
    <property type="entry name" value="FLAVIN MONONUCLEOTIDE HYDROLASE 1, CHLOROPLATIC"/>
    <property type="match status" value="1"/>
</dbReference>
<proteinExistence type="predicted"/>
<dbReference type="SFLD" id="SFLDG01129">
    <property type="entry name" value="C1.5:_HAD__Beta-PGM__Phosphata"/>
    <property type="match status" value="1"/>
</dbReference>
<accession>A0A926JCJ0</accession>
<dbReference type="CDD" id="cd02603">
    <property type="entry name" value="HAD_sEH-N_like"/>
    <property type="match status" value="1"/>
</dbReference>
<dbReference type="InterPro" id="IPR006439">
    <property type="entry name" value="HAD-SF_hydro_IA"/>
</dbReference>
<dbReference type="NCBIfam" id="TIGR01509">
    <property type="entry name" value="HAD-SF-IA-v3"/>
    <property type="match status" value="1"/>
</dbReference>
<keyword evidence="2" id="KW-1185">Reference proteome</keyword>
<dbReference type="PANTHER" id="PTHR43611">
    <property type="entry name" value="ALPHA-D-GLUCOSE 1-PHOSPHATE PHOSPHATASE"/>
    <property type="match status" value="1"/>
</dbReference>
<dbReference type="SFLD" id="SFLDS00003">
    <property type="entry name" value="Haloacid_Dehalogenase"/>
    <property type="match status" value="1"/>
</dbReference>
<evidence type="ECO:0000313" key="1">
    <source>
        <dbReference type="EMBL" id="MBC9246955.1"/>
    </source>
</evidence>
<dbReference type="AlphaFoldDB" id="A0A926JCJ0"/>
<organism evidence="1 2">
    <name type="scientific">Paracoccus amoyensis</name>
    <dbReference type="NCBI Taxonomy" id="2760093"/>
    <lineage>
        <taxon>Bacteria</taxon>
        <taxon>Pseudomonadati</taxon>
        <taxon>Pseudomonadota</taxon>
        <taxon>Alphaproteobacteria</taxon>
        <taxon>Rhodobacterales</taxon>
        <taxon>Paracoccaceae</taxon>
        <taxon>Paracoccus</taxon>
    </lineage>
</organism>
<reference evidence="1" key="1">
    <citation type="submission" date="2020-08" db="EMBL/GenBank/DDBJ databases">
        <title>Paracoccus amoyensis sp. nov., isolated from the surface seawater at coast of Xiamen, Fujian.</title>
        <authorList>
            <person name="Lyu L."/>
        </authorList>
    </citation>
    <scope>NUCLEOTIDE SEQUENCE</scope>
    <source>
        <strain evidence="1">11-3</strain>
    </source>
</reference>
<name>A0A926JCJ0_9RHOB</name>
<dbReference type="InterPro" id="IPR023198">
    <property type="entry name" value="PGP-like_dom2"/>
</dbReference>
<dbReference type="InterPro" id="IPR023214">
    <property type="entry name" value="HAD_sf"/>
</dbReference>
<comment type="caution">
    <text evidence="1">The sequence shown here is derived from an EMBL/GenBank/DDBJ whole genome shotgun (WGS) entry which is preliminary data.</text>
</comment>
<dbReference type="RefSeq" id="WP_187793466.1">
    <property type="nucleotide sequence ID" value="NZ_JACOQL010000003.1"/>
</dbReference>